<evidence type="ECO:0000256" key="14">
    <source>
        <dbReference type="ARBA" id="ARBA00047783"/>
    </source>
</evidence>
<evidence type="ECO:0000256" key="1">
    <source>
        <dbReference type="ARBA" id="ARBA00002634"/>
    </source>
</evidence>
<protein>
    <recommendedName>
        <fullName evidence="6 15">tRNA (guanine-N(1)-)-methyltransferase</fullName>
        <ecNumber evidence="5 15">2.1.1.228</ecNumber>
    </recommendedName>
    <alternativeName>
        <fullName evidence="12 15">M1G-methyltransferase</fullName>
    </alternativeName>
    <alternativeName>
        <fullName evidence="13 15">tRNA [GM37] methyltransferase</fullName>
    </alternativeName>
</protein>
<dbReference type="Gene3D" id="3.40.1280.10">
    <property type="match status" value="1"/>
</dbReference>
<name>B3EU48_AMOA5</name>
<dbReference type="InterPro" id="IPR002649">
    <property type="entry name" value="tRNA_m1G_MeTrfase_TrmD"/>
</dbReference>
<dbReference type="GO" id="GO:0052906">
    <property type="term" value="F:tRNA (guanine(37)-N1)-methyltransferase activity"/>
    <property type="evidence" value="ECO:0007669"/>
    <property type="project" value="UniProtKB-UniRule"/>
</dbReference>
<keyword evidence="9 15" id="KW-0808">Transferase</keyword>
<evidence type="ECO:0000313" key="20">
    <source>
        <dbReference type="Proteomes" id="UP000001227"/>
    </source>
</evidence>
<evidence type="ECO:0000256" key="3">
    <source>
        <dbReference type="ARBA" id="ARBA00007630"/>
    </source>
</evidence>
<dbReference type="STRING" id="452471.Aasi_0010"/>
<evidence type="ECO:0000256" key="5">
    <source>
        <dbReference type="ARBA" id="ARBA00012807"/>
    </source>
</evidence>
<dbReference type="NCBIfam" id="NF000648">
    <property type="entry name" value="PRK00026.1"/>
    <property type="match status" value="1"/>
</dbReference>
<evidence type="ECO:0000256" key="16">
    <source>
        <dbReference type="PIRSR" id="PIRSR000386-1"/>
    </source>
</evidence>
<dbReference type="FunFam" id="3.40.1280.10:FF:000001">
    <property type="entry name" value="tRNA (guanine-N(1)-)-methyltransferase"/>
    <property type="match status" value="1"/>
</dbReference>
<dbReference type="KEGG" id="aas:Aasi_0010"/>
<keyword evidence="7 15" id="KW-0963">Cytoplasm</keyword>
<dbReference type="eggNOG" id="COG0336">
    <property type="taxonomic scope" value="Bacteria"/>
</dbReference>
<keyword evidence="10 15" id="KW-0949">S-adenosyl-L-methionine</keyword>
<dbReference type="EMBL" id="CP001102">
    <property type="protein sequence ID" value="ACE05467.1"/>
    <property type="molecule type" value="Genomic_DNA"/>
</dbReference>
<evidence type="ECO:0000256" key="17">
    <source>
        <dbReference type="RuleBase" id="RU003464"/>
    </source>
</evidence>
<keyword evidence="8 15" id="KW-0489">Methyltransferase</keyword>
<reference evidence="19 20" key="1">
    <citation type="journal article" date="2010" name="J. Bacteriol.">
        <title>The genome of the amoeba symbiont 'Candidatus Amoebophilus asiaticus' reveals common mechanisms for host cell interaction among amoeba-associated bacteria.</title>
        <authorList>
            <person name="Schmitz-Esser S."/>
            <person name="Tischler P."/>
            <person name="Arnold R."/>
            <person name="Montanaro J."/>
            <person name="Wagner M."/>
            <person name="Rattei T."/>
            <person name="Horn M."/>
        </authorList>
    </citation>
    <scope>NUCLEOTIDE SEQUENCE [LARGE SCALE GENOMIC DNA]</scope>
    <source>
        <strain evidence="19 20">5a2</strain>
    </source>
</reference>
<dbReference type="InterPro" id="IPR029026">
    <property type="entry name" value="tRNA_m1G_MTases_N"/>
</dbReference>
<dbReference type="InterPro" id="IPR016009">
    <property type="entry name" value="tRNA_MeTrfase_TRMD/TRM10"/>
</dbReference>
<comment type="subunit">
    <text evidence="4 15 17">Homodimer.</text>
</comment>
<feature type="binding site" evidence="15 16">
    <location>
        <position position="112"/>
    </location>
    <ligand>
        <name>S-adenosyl-L-methionine</name>
        <dbReference type="ChEBI" id="CHEBI:59789"/>
    </ligand>
</feature>
<dbReference type="PANTHER" id="PTHR46417">
    <property type="entry name" value="TRNA (GUANINE-N(1)-)-METHYLTRANSFERASE"/>
    <property type="match status" value="1"/>
</dbReference>
<comment type="catalytic activity">
    <reaction evidence="14 15 17">
        <text>guanosine(37) in tRNA + S-adenosyl-L-methionine = N(1)-methylguanosine(37) in tRNA + S-adenosyl-L-homocysteine + H(+)</text>
        <dbReference type="Rhea" id="RHEA:36899"/>
        <dbReference type="Rhea" id="RHEA-COMP:10145"/>
        <dbReference type="Rhea" id="RHEA-COMP:10147"/>
        <dbReference type="ChEBI" id="CHEBI:15378"/>
        <dbReference type="ChEBI" id="CHEBI:57856"/>
        <dbReference type="ChEBI" id="CHEBI:59789"/>
        <dbReference type="ChEBI" id="CHEBI:73542"/>
        <dbReference type="ChEBI" id="CHEBI:74269"/>
        <dbReference type="EC" id="2.1.1.228"/>
    </reaction>
</comment>
<evidence type="ECO:0000256" key="9">
    <source>
        <dbReference type="ARBA" id="ARBA00022679"/>
    </source>
</evidence>
<dbReference type="PANTHER" id="PTHR46417:SF1">
    <property type="entry name" value="TRNA (GUANINE-N(1)-)-METHYLTRANSFERASE"/>
    <property type="match status" value="1"/>
</dbReference>
<dbReference type="EC" id="2.1.1.228" evidence="5 15"/>
<dbReference type="PIRSF" id="PIRSF000386">
    <property type="entry name" value="tRNA_mtase"/>
    <property type="match status" value="1"/>
</dbReference>
<evidence type="ECO:0000256" key="10">
    <source>
        <dbReference type="ARBA" id="ARBA00022691"/>
    </source>
</evidence>
<dbReference type="SUPFAM" id="SSF75217">
    <property type="entry name" value="alpha/beta knot"/>
    <property type="match status" value="1"/>
</dbReference>
<feature type="binding site" evidence="15 16">
    <location>
        <begin position="132"/>
        <end position="137"/>
    </location>
    <ligand>
        <name>S-adenosyl-L-methionine</name>
        <dbReference type="ChEBI" id="CHEBI:59789"/>
    </ligand>
</feature>
<dbReference type="Gene3D" id="1.10.1270.20">
    <property type="entry name" value="tRNA(m1g37)methyltransferase, domain 2"/>
    <property type="match status" value="1"/>
</dbReference>
<sequence>MRVDILTCLPKLLESPFAHSILKRAIDRNLLNLHIHDLRDYSLDKHKKVDDYAYGGAAGMVLAIPPIASCINQLKEKVAYQEIIYMAPDGELLTQQLANQLSMQENLLILCGHYKGVDERVRQHFVTRAISIGDYVLSGGELAAAVLVDAIVRLLPGVLSDETSALTDSFQDNLVAPPVYTRPYNFQGMCVPDILLSGNEKAIREWEYQTAIERTKQLRPELYNKFNTDVE</sequence>
<evidence type="ECO:0000259" key="18">
    <source>
        <dbReference type="Pfam" id="PF01746"/>
    </source>
</evidence>
<organism evidence="19 20">
    <name type="scientific">Amoebophilus asiaticus (strain 5a2)</name>
    <dbReference type="NCBI Taxonomy" id="452471"/>
    <lineage>
        <taxon>Bacteria</taxon>
        <taxon>Pseudomonadati</taxon>
        <taxon>Bacteroidota</taxon>
        <taxon>Cytophagia</taxon>
        <taxon>Cytophagales</taxon>
        <taxon>Amoebophilaceae</taxon>
        <taxon>Candidatus Amoebophilus</taxon>
    </lineage>
</organism>
<keyword evidence="20" id="KW-1185">Reference proteome</keyword>
<keyword evidence="11 15" id="KW-0819">tRNA processing</keyword>
<evidence type="ECO:0000256" key="11">
    <source>
        <dbReference type="ARBA" id="ARBA00022694"/>
    </source>
</evidence>
<evidence type="ECO:0000256" key="4">
    <source>
        <dbReference type="ARBA" id="ARBA00011738"/>
    </source>
</evidence>
<dbReference type="HAMAP" id="MF_00605">
    <property type="entry name" value="TrmD"/>
    <property type="match status" value="1"/>
</dbReference>
<dbReference type="NCBIfam" id="TIGR00088">
    <property type="entry name" value="trmD"/>
    <property type="match status" value="1"/>
</dbReference>
<evidence type="ECO:0000313" key="19">
    <source>
        <dbReference type="EMBL" id="ACE05467.1"/>
    </source>
</evidence>
<evidence type="ECO:0000256" key="6">
    <source>
        <dbReference type="ARBA" id="ARBA00014679"/>
    </source>
</evidence>
<evidence type="ECO:0000256" key="15">
    <source>
        <dbReference type="HAMAP-Rule" id="MF_00605"/>
    </source>
</evidence>
<dbReference type="InterPro" id="IPR023148">
    <property type="entry name" value="tRNA_m1G_MeTrfase_C_sf"/>
</dbReference>
<comment type="subcellular location">
    <subcellularLocation>
        <location evidence="2 15 17">Cytoplasm</location>
    </subcellularLocation>
</comment>
<evidence type="ECO:0000256" key="7">
    <source>
        <dbReference type="ARBA" id="ARBA00022490"/>
    </source>
</evidence>
<comment type="similarity">
    <text evidence="3 15 17">Belongs to the RNA methyltransferase TrmD family.</text>
</comment>
<dbReference type="Pfam" id="PF01746">
    <property type="entry name" value="tRNA_m1G_MT"/>
    <property type="match status" value="1"/>
</dbReference>
<evidence type="ECO:0000256" key="2">
    <source>
        <dbReference type="ARBA" id="ARBA00004496"/>
    </source>
</evidence>
<dbReference type="Proteomes" id="UP000001227">
    <property type="component" value="Chromosome"/>
</dbReference>
<dbReference type="OrthoDB" id="9807416at2"/>
<evidence type="ECO:0000256" key="13">
    <source>
        <dbReference type="ARBA" id="ARBA00033392"/>
    </source>
</evidence>
<dbReference type="HOGENOM" id="CLU_047363_0_1_10"/>
<dbReference type="RefSeq" id="WP_012472239.1">
    <property type="nucleotide sequence ID" value="NC_010830.1"/>
</dbReference>
<comment type="function">
    <text evidence="1 15 17">Specifically methylates guanosine-37 in various tRNAs.</text>
</comment>
<dbReference type="CDD" id="cd18080">
    <property type="entry name" value="TrmD-like"/>
    <property type="match status" value="1"/>
</dbReference>
<dbReference type="GO" id="GO:0005829">
    <property type="term" value="C:cytosol"/>
    <property type="evidence" value="ECO:0007669"/>
    <property type="project" value="TreeGrafter"/>
</dbReference>
<dbReference type="GO" id="GO:0002939">
    <property type="term" value="P:tRNA N1-guanine methylation"/>
    <property type="evidence" value="ECO:0007669"/>
    <property type="project" value="TreeGrafter"/>
</dbReference>
<dbReference type="AlphaFoldDB" id="B3EU48"/>
<proteinExistence type="inferred from homology"/>
<evidence type="ECO:0000256" key="12">
    <source>
        <dbReference type="ARBA" id="ARBA00029736"/>
    </source>
</evidence>
<dbReference type="InterPro" id="IPR029028">
    <property type="entry name" value="Alpha/beta_knot_MTases"/>
</dbReference>
<feature type="domain" description="tRNA methyltransferase TRMD/TRM10-type" evidence="18">
    <location>
        <begin position="1"/>
        <end position="225"/>
    </location>
</feature>
<gene>
    <name evidence="15" type="primary">trmD</name>
    <name evidence="19" type="ordered locus">Aasi_0010</name>
</gene>
<evidence type="ECO:0000256" key="8">
    <source>
        <dbReference type="ARBA" id="ARBA00022603"/>
    </source>
</evidence>
<accession>B3EU48</accession>